<name>A0A2M4DJR0_ANODA</name>
<feature type="chain" id="PRO_5014967131" evidence="1">
    <location>
        <begin position="26"/>
        <end position="121"/>
    </location>
</feature>
<protein>
    <submittedName>
        <fullName evidence="2">Putative secreted protein</fullName>
    </submittedName>
</protein>
<evidence type="ECO:0000313" key="2">
    <source>
        <dbReference type="EMBL" id="MBW77777.1"/>
    </source>
</evidence>
<accession>A0A2M4DJR0</accession>
<evidence type="ECO:0000256" key="1">
    <source>
        <dbReference type="SAM" id="SignalP"/>
    </source>
</evidence>
<dbReference type="EMBL" id="GGFL01013599">
    <property type="protein sequence ID" value="MBW77777.1"/>
    <property type="molecule type" value="Transcribed_RNA"/>
</dbReference>
<reference evidence="2" key="1">
    <citation type="submission" date="2018-01" db="EMBL/GenBank/DDBJ databases">
        <title>An insight into the sialome of Amazonian anophelines.</title>
        <authorList>
            <person name="Ribeiro J.M."/>
            <person name="Scarpassa V."/>
            <person name="Calvo E."/>
        </authorList>
    </citation>
    <scope>NUCLEOTIDE SEQUENCE</scope>
</reference>
<dbReference type="AlphaFoldDB" id="A0A2M4DJR0"/>
<keyword evidence="1" id="KW-0732">Signal</keyword>
<proteinExistence type="predicted"/>
<sequence length="121" mass="13511">MRGDWTGYGYVLILVASSLRASCEGQPGEFVFRSNDKHFSLLNSRVRYLVRLRAIFQIADHEPMETERSASALQVSCDEPSNAQNLVSTKVFVSTFAFTHATASATPMSFPAINEPSWMLF</sequence>
<feature type="signal peptide" evidence="1">
    <location>
        <begin position="1"/>
        <end position="25"/>
    </location>
</feature>
<organism evidence="2">
    <name type="scientific">Anopheles darlingi</name>
    <name type="common">Mosquito</name>
    <dbReference type="NCBI Taxonomy" id="43151"/>
    <lineage>
        <taxon>Eukaryota</taxon>
        <taxon>Metazoa</taxon>
        <taxon>Ecdysozoa</taxon>
        <taxon>Arthropoda</taxon>
        <taxon>Hexapoda</taxon>
        <taxon>Insecta</taxon>
        <taxon>Pterygota</taxon>
        <taxon>Neoptera</taxon>
        <taxon>Endopterygota</taxon>
        <taxon>Diptera</taxon>
        <taxon>Nematocera</taxon>
        <taxon>Culicoidea</taxon>
        <taxon>Culicidae</taxon>
        <taxon>Anophelinae</taxon>
        <taxon>Anopheles</taxon>
    </lineage>
</organism>